<protein>
    <submittedName>
        <fullName evidence="2">Copper resistance protein NlpE</fullName>
    </submittedName>
</protein>
<reference evidence="2 3" key="1">
    <citation type="submission" date="2020-03" db="EMBL/GenBank/DDBJ databases">
        <title>Genomic analysis of Bacteroides faecium CBA7301.</title>
        <authorList>
            <person name="Kim J."/>
            <person name="Roh S.W."/>
        </authorList>
    </citation>
    <scope>NUCLEOTIDE SEQUENCE [LARGE SCALE GENOMIC DNA]</scope>
    <source>
        <strain evidence="2 3">CBA7301</strain>
    </source>
</reference>
<accession>A0A6H0KQ28</accession>
<evidence type="ECO:0000313" key="2">
    <source>
        <dbReference type="EMBL" id="QIU95299.1"/>
    </source>
</evidence>
<dbReference type="Pfam" id="PF04170">
    <property type="entry name" value="NlpE"/>
    <property type="match status" value="1"/>
</dbReference>
<dbReference type="PROSITE" id="PS51257">
    <property type="entry name" value="PROKAR_LIPOPROTEIN"/>
    <property type="match status" value="1"/>
</dbReference>
<gene>
    <name evidence="2" type="ORF">BacF7301_14610</name>
</gene>
<feature type="chain" id="PRO_5026360640" evidence="1">
    <location>
        <begin position="22"/>
        <end position="159"/>
    </location>
</feature>
<dbReference type="KEGG" id="bfc:BacF7301_14610"/>
<keyword evidence="1" id="KW-0732">Signal</keyword>
<feature type="signal peptide" evidence="1">
    <location>
        <begin position="1"/>
        <end position="21"/>
    </location>
</feature>
<keyword evidence="3" id="KW-1185">Reference proteome</keyword>
<organism evidence="2 3">
    <name type="scientific">Bacteroides faecium</name>
    <dbReference type="NCBI Taxonomy" id="2715212"/>
    <lineage>
        <taxon>Bacteria</taxon>
        <taxon>Pseudomonadati</taxon>
        <taxon>Bacteroidota</taxon>
        <taxon>Bacteroidia</taxon>
        <taxon>Bacteroidales</taxon>
        <taxon>Bacteroidaceae</taxon>
        <taxon>Bacteroides</taxon>
    </lineage>
</organism>
<proteinExistence type="predicted"/>
<dbReference type="InterPro" id="IPR007298">
    <property type="entry name" value="Cu-R_lipoprotein_NlpE"/>
</dbReference>
<evidence type="ECO:0000256" key="1">
    <source>
        <dbReference type="SAM" id="SignalP"/>
    </source>
</evidence>
<dbReference type="Proteomes" id="UP000501780">
    <property type="component" value="Chromosome"/>
</dbReference>
<dbReference type="Gene3D" id="2.40.128.640">
    <property type="match status" value="1"/>
</dbReference>
<dbReference type="RefSeq" id="WP_167963864.1">
    <property type="nucleotide sequence ID" value="NZ_CP050831.1"/>
</dbReference>
<evidence type="ECO:0000313" key="3">
    <source>
        <dbReference type="Proteomes" id="UP000501780"/>
    </source>
</evidence>
<name>A0A6H0KQ28_9BACE</name>
<dbReference type="AlphaFoldDB" id="A0A6H0KQ28"/>
<dbReference type="EMBL" id="CP050831">
    <property type="protein sequence ID" value="QIU95299.1"/>
    <property type="molecule type" value="Genomic_DNA"/>
</dbReference>
<sequence>MKKVIMLAAVVAALASCQSKANKTAEAEADSLAIAMTPITEMTEVYAGTLPAADGPGIDYVLTLNAATDGVDTTYTLDMTYLDAEGQGKNKTFTSKGKQQTVHKVVNKKPVTAVKLTPKDSNDEPMYFVVVNDTTLRLVNDSLQEAVSDLNYDIIKVKQ</sequence>